<organism evidence="1">
    <name type="scientific">Opuntia streptacantha</name>
    <name type="common">Prickly pear cactus</name>
    <name type="synonym">Opuntia cardona</name>
    <dbReference type="NCBI Taxonomy" id="393608"/>
    <lineage>
        <taxon>Eukaryota</taxon>
        <taxon>Viridiplantae</taxon>
        <taxon>Streptophyta</taxon>
        <taxon>Embryophyta</taxon>
        <taxon>Tracheophyta</taxon>
        <taxon>Spermatophyta</taxon>
        <taxon>Magnoliopsida</taxon>
        <taxon>eudicotyledons</taxon>
        <taxon>Gunneridae</taxon>
        <taxon>Pentapetalae</taxon>
        <taxon>Caryophyllales</taxon>
        <taxon>Cactineae</taxon>
        <taxon>Cactaceae</taxon>
        <taxon>Opuntioideae</taxon>
        <taxon>Opuntia</taxon>
    </lineage>
</organism>
<dbReference type="AlphaFoldDB" id="A0A7C9CZZ0"/>
<name>A0A7C9CZZ0_OPUST</name>
<dbReference type="EMBL" id="GISG01074293">
    <property type="protein sequence ID" value="MBA4630601.1"/>
    <property type="molecule type" value="Transcribed_RNA"/>
</dbReference>
<evidence type="ECO:0000313" key="1">
    <source>
        <dbReference type="EMBL" id="MBA4630601.1"/>
    </source>
</evidence>
<reference evidence="1" key="2">
    <citation type="submission" date="2020-07" db="EMBL/GenBank/DDBJ databases">
        <authorList>
            <person name="Vera ALvarez R."/>
            <person name="Arias-Moreno D.M."/>
            <person name="Jimenez-Jacinto V."/>
            <person name="Jimenez-Bremont J.F."/>
            <person name="Swaminathan K."/>
            <person name="Moose S.P."/>
            <person name="Guerrero-Gonzalez M.L."/>
            <person name="Marino-Ramirez L."/>
            <person name="Landsman D."/>
            <person name="Rodriguez-Kessler M."/>
            <person name="Delgado-Sanchez P."/>
        </authorList>
    </citation>
    <scope>NUCLEOTIDE SEQUENCE</scope>
    <source>
        <tissue evidence="1">Cladode</tissue>
    </source>
</reference>
<sequence length="105" mass="12162">MTLCPILYPSPFLSTFFPSSSSPHTKIPKLLLPQLESLEYLIYKAKQKKEKTMRTIIESILNSERIPRGRFSCMYNHKGLKRRYTFAKSDGDDHVKKKFLHGGEA</sequence>
<protein>
    <submittedName>
        <fullName evidence="1">Uncharacterized protein</fullName>
    </submittedName>
</protein>
<proteinExistence type="predicted"/>
<reference evidence="1" key="1">
    <citation type="journal article" date="2013" name="J. Plant Res.">
        <title>Effect of fungi and light on seed germination of three Opuntia species from semiarid lands of central Mexico.</title>
        <authorList>
            <person name="Delgado-Sanchez P."/>
            <person name="Jimenez-Bremont J.F."/>
            <person name="Guerrero-Gonzalez Mde L."/>
            <person name="Flores J."/>
        </authorList>
    </citation>
    <scope>NUCLEOTIDE SEQUENCE</scope>
    <source>
        <tissue evidence="1">Cladode</tissue>
    </source>
</reference>
<accession>A0A7C9CZZ0</accession>